<dbReference type="PANTHER" id="PTHR42683">
    <property type="entry name" value="ALDEHYDE REDUCTASE"/>
    <property type="match status" value="1"/>
</dbReference>
<dbReference type="PROSITE" id="PS00059">
    <property type="entry name" value="ADH_ZINC"/>
    <property type="match status" value="1"/>
</dbReference>
<evidence type="ECO:0000313" key="8">
    <source>
        <dbReference type="EMBL" id="SOU40215.1"/>
    </source>
</evidence>
<evidence type="ECO:0000256" key="3">
    <source>
        <dbReference type="ARBA" id="ARBA00022833"/>
    </source>
</evidence>
<dbReference type="Gene3D" id="3.40.50.720">
    <property type="entry name" value="NAD(P)-binding Rossmann-like Domain"/>
    <property type="match status" value="1"/>
</dbReference>
<dbReference type="Proteomes" id="UP000615003">
    <property type="component" value="Unassembled WGS sequence"/>
</dbReference>
<dbReference type="CDD" id="cd05283">
    <property type="entry name" value="CAD1"/>
    <property type="match status" value="1"/>
</dbReference>
<dbReference type="RefSeq" id="WP_104642205.1">
    <property type="nucleotide sequence ID" value="NZ_AQGW01000018.1"/>
</dbReference>
<dbReference type="EC" id="1.1.1.2" evidence="8"/>
<reference evidence="8 9" key="2">
    <citation type="submission" date="2017-11" db="EMBL/GenBank/DDBJ databases">
        <authorList>
            <person name="Han C.G."/>
        </authorList>
    </citation>
    <scope>NUCLEOTIDE SEQUENCE [LARGE SCALE GENOMIC DNA]</scope>
    <source>
        <strain evidence="9">ATCC 43555</strain>
        <strain evidence="8">ATCC43555</strain>
    </source>
</reference>
<dbReference type="AlphaFoldDB" id="A0A2K4X7B0"/>
<keyword evidence="3 5" id="KW-0862">Zinc</keyword>
<comment type="similarity">
    <text evidence="5">Belongs to the zinc-containing alcohol dehydrogenase family.</text>
</comment>
<evidence type="ECO:0000313" key="7">
    <source>
        <dbReference type="EMBL" id="MBE0382427.1"/>
    </source>
</evidence>
<dbReference type="InterPro" id="IPR013154">
    <property type="entry name" value="ADH-like_N"/>
</dbReference>
<dbReference type="InterPro" id="IPR002328">
    <property type="entry name" value="ADH_Zn_CS"/>
</dbReference>
<dbReference type="InterPro" id="IPR020843">
    <property type="entry name" value="ER"/>
</dbReference>
<dbReference type="OrthoDB" id="9771084at2"/>
<dbReference type="InterPro" id="IPR013149">
    <property type="entry name" value="ADH-like_C"/>
</dbReference>
<name>A0A2K4X7B0_PSEVC</name>
<dbReference type="Proteomes" id="UP000238288">
    <property type="component" value="Chromosome PCAR9a"/>
</dbReference>
<dbReference type="InterPro" id="IPR011032">
    <property type="entry name" value="GroES-like_sf"/>
</dbReference>
<organism evidence="8 9">
    <name type="scientific">Pseudoalteromonas carrageenovora IAM 12662</name>
    <dbReference type="NCBI Taxonomy" id="1314868"/>
    <lineage>
        <taxon>Bacteria</taxon>
        <taxon>Pseudomonadati</taxon>
        <taxon>Pseudomonadota</taxon>
        <taxon>Gammaproteobacteria</taxon>
        <taxon>Alteromonadales</taxon>
        <taxon>Pseudoalteromonadaceae</taxon>
        <taxon>Pseudoalteromonas</taxon>
    </lineage>
</organism>
<dbReference type="SMART" id="SM00829">
    <property type="entry name" value="PKS_ER"/>
    <property type="match status" value="1"/>
</dbReference>
<sequence length="348" mass="37976">MKTVGYAAKSQGSELTEFAFERRDLRNNDVEIEILYCGVCHSDLHAVRNDWGGSRYPLVPGHEIVGKVKSVGSDVKKYKQGDTVAVGCMVDSCQSCDQCDNNEEQFCREGMVATYAGKDKKTGDMTQGGYSKHVVVREEFVLSVPKSLELSRVAPLLCAGITTYSPLHKWGVKKGSRVAVIGLGGLGHMAVKNAVAMGATVTVIGRSESKKEDAVELGAQHYLVSTNDDEMKKSQSAFDVIIDTVPVKHDLSIYTPLLDIDGALIIVGQIGPVEELNTVPLLMGRRQVAGSLIGGIAETQQMLDFCGENNVLPECEMINIDEINTAYERMEKSDVRYRFVIDMESLSA</sequence>
<dbReference type="GO" id="GO:0008106">
    <property type="term" value="F:alcohol dehydrogenase (NADP+) activity"/>
    <property type="evidence" value="ECO:0007669"/>
    <property type="project" value="UniProtKB-EC"/>
</dbReference>
<keyword evidence="4 8" id="KW-0560">Oxidoreductase</keyword>
<dbReference type="GO" id="GO:0008270">
    <property type="term" value="F:zinc ion binding"/>
    <property type="evidence" value="ECO:0007669"/>
    <property type="project" value="InterPro"/>
</dbReference>
<evidence type="ECO:0000256" key="2">
    <source>
        <dbReference type="ARBA" id="ARBA00022723"/>
    </source>
</evidence>
<reference evidence="7 10" key="1">
    <citation type="submission" date="2015-06" db="EMBL/GenBank/DDBJ databases">
        <title>Genome sequence of Pseudoalteromonas carrageenovora.</title>
        <authorList>
            <person name="Xie B.-B."/>
            <person name="Rong J.-C."/>
            <person name="Qin Q.-L."/>
            <person name="Zhang Y.-Z."/>
        </authorList>
    </citation>
    <scope>NUCLEOTIDE SEQUENCE [LARGE SCALE GENOMIC DNA]</scope>
    <source>
        <strain evidence="7 10">IAM 12662</strain>
    </source>
</reference>
<dbReference type="EMBL" id="AQGW01000018">
    <property type="protein sequence ID" value="MBE0382427.1"/>
    <property type="molecule type" value="Genomic_DNA"/>
</dbReference>
<keyword evidence="10" id="KW-1185">Reference proteome</keyword>
<dbReference type="FunFam" id="3.40.50.720:FF:000022">
    <property type="entry name" value="Cinnamyl alcohol dehydrogenase"/>
    <property type="match status" value="1"/>
</dbReference>
<dbReference type="Pfam" id="PF08240">
    <property type="entry name" value="ADH_N"/>
    <property type="match status" value="1"/>
</dbReference>
<feature type="domain" description="Enoyl reductase (ER)" evidence="6">
    <location>
        <begin position="12"/>
        <end position="341"/>
    </location>
</feature>
<dbReference type="SUPFAM" id="SSF50129">
    <property type="entry name" value="GroES-like"/>
    <property type="match status" value="1"/>
</dbReference>
<comment type="cofactor">
    <cofactor evidence="1 5">
        <name>Zn(2+)</name>
        <dbReference type="ChEBI" id="CHEBI:29105"/>
    </cofactor>
</comment>
<dbReference type="GeneID" id="93662854"/>
<evidence type="ECO:0000313" key="10">
    <source>
        <dbReference type="Proteomes" id="UP000615003"/>
    </source>
</evidence>
<protein>
    <submittedName>
        <fullName evidence="8">NADP-dependent alcohol dehydrogenase C 2</fullName>
        <ecNumber evidence="8">1.1.1.2</ecNumber>
    </submittedName>
    <submittedName>
        <fullName evidence="7">Zinc-type alcohol dehydrogenase-like protein</fullName>
    </submittedName>
</protein>
<gene>
    <name evidence="8" type="primary">adhC</name>
    <name evidence="7" type="synonym">yahK</name>
    <name evidence="8" type="ORF">PCAR9_A20649</name>
    <name evidence="7" type="ORF">PCARR_a0751</name>
</gene>
<accession>A0A2K4X7B0</accession>
<dbReference type="EMBL" id="LT965928">
    <property type="protein sequence ID" value="SOU40215.1"/>
    <property type="molecule type" value="Genomic_DNA"/>
</dbReference>
<dbReference type="Pfam" id="PF00107">
    <property type="entry name" value="ADH_zinc_N"/>
    <property type="match status" value="1"/>
</dbReference>
<evidence type="ECO:0000259" key="6">
    <source>
        <dbReference type="SMART" id="SM00829"/>
    </source>
</evidence>
<keyword evidence="2 5" id="KW-0479">Metal-binding</keyword>
<dbReference type="InterPro" id="IPR047109">
    <property type="entry name" value="CAD-like"/>
</dbReference>
<proteinExistence type="inferred from homology"/>
<evidence type="ECO:0000313" key="9">
    <source>
        <dbReference type="Proteomes" id="UP000238288"/>
    </source>
</evidence>
<evidence type="ECO:0000256" key="1">
    <source>
        <dbReference type="ARBA" id="ARBA00001947"/>
    </source>
</evidence>
<dbReference type="Gene3D" id="3.90.180.10">
    <property type="entry name" value="Medium-chain alcohol dehydrogenases, catalytic domain"/>
    <property type="match status" value="1"/>
</dbReference>
<dbReference type="InterPro" id="IPR036291">
    <property type="entry name" value="NAD(P)-bd_dom_sf"/>
</dbReference>
<evidence type="ECO:0000256" key="4">
    <source>
        <dbReference type="ARBA" id="ARBA00023002"/>
    </source>
</evidence>
<evidence type="ECO:0000256" key="5">
    <source>
        <dbReference type="RuleBase" id="RU361277"/>
    </source>
</evidence>
<dbReference type="SUPFAM" id="SSF51735">
    <property type="entry name" value="NAD(P)-binding Rossmann-fold domains"/>
    <property type="match status" value="1"/>
</dbReference>